<dbReference type="Proteomes" id="UP000558488">
    <property type="component" value="Unassembled WGS sequence"/>
</dbReference>
<organism evidence="2 3">
    <name type="scientific">Pipistrellus kuhlii</name>
    <name type="common">Kuhl's pipistrelle</name>
    <dbReference type="NCBI Taxonomy" id="59472"/>
    <lineage>
        <taxon>Eukaryota</taxon>
        <taxon>Metazoa</taxon>
        <taxon>Chordata</taxon>
        <taxon>Craniata</taxon>
        <taxon>Vertebrata</taxon>
        <taxon>Euteleostomi</taxon>
        <taxon>Mammalia</taxon>
        <taxon>Eutheria</taxon>
        <taxon>Laurasiatheria</taxon>
        <taxon>Chiroptera</taxon>
        <taxon>Yangochiroptera</taxon>
        <taxon>Vespertilionidae</taxon>
        <taxon>Pipistrellus</taxon>
    </lineage>
</organism>
<comment type="caution">
    <text evidence="2">The sequence shown here is derived from an EMBL/GenBank/DDBJ whole genome shotgun (WGS) entry which is preliminary data.</text>
</comment>
<dbReference type="GO" id="GO:0031861">
    <property type="term" value="F:prolactin-releasing peptide receptor binding"/>
    <property type="evidence" value="ECO:0007669"/>
    <property type="project" value="TreeGrafter"/>
</dbReference>
<dbReference type="PANTHER" id="PTHR17206:SF1">
    <property type="entry name" value="PROLACTIN-RELEASING PEPTIDE"/>
    <property type="match status" value="1"/>
</dbReference>
<protein>
    <submittedName>
        <fullName evidence="2">Prolactin releasing hormone</fullName>
    </submittedName>
</protein>
<dbReference type="GO" id="GO:0043434">
    <property type="term" value="P:response to peptide hormone"/>
    <property type="evidence" value="ECO:0007669"/>
    <property type="project" value="TreeGrafter"/>
</dbReference>
<gene>
    <name evidence="2" type="ORF">mPipKuh1_014112</name>
</gene>
<dbReference type="AlphaFoldDB" id="A0A7J7XWS5"/>
<dbReference type="GO" id="GO:0007631">
    <property type="term" value="P:feeding behavior"/>
    <property type="evidence" value="ECO:0007669"/>
    <property type="project" value="TreeGrafter"/>
</dbReference>
<feature type="chain" id="PRO_5029548892" evidence="1">
    <location>
        <begin position="42"/>
        <end position="118"/>
    </location>
</feature>
<evidence type="ECO:0000313" key="3">
    <source>
        <dbReference type="Proteomes" id="UP000558488"/>
    </source>
</evidence>
<feature type="signal peptide" evidence="1">
    <location>
        <begin position="1"/>
        <end position="41"/>
    </location>
</feature>
<dbReference type="InterPro" id="IPR026194">
    <property type="entry name" value="PrRP"/>
</dbReference>
<name>A0A7J7XWS5_PIPKU</name>
<dbReference type="EMBL" id="JACAGB010000007">
    <property type="protein sequence ID" value="KAF6353836.1"/>
    <property type="molecule type" value="Genomic_DNA"/>
</dbReference>
<evidence type="ECO:0000256" key="1">
    <source>
        <dbReference type="SAM" id="SignalP"/>
    </source>
</evidence>
<dbReference type="Pfam" id="PF15172">
    <property type="entry name" value="Prolactin_RP"/>
    <property type="match status" value="1"/>
</dbReference>
<keyword evidence="1" id="KW-0732">Signal</keyword>
<dbReference type="GO" id="GO:0005184">
    <property type="term" value="F:neuropeptide hormone activity"/>
    <property type="evidence" value="ECO:0007669"/>
    <property type="project" value="TreeGrafter"/>
</dbReference>
<evidence type="ECO:0000313" key="2">
    <source>
        <dbReference type="EMBL" id="KAF6353836.1"/>
    </source>
</evidence>
<proteinExistence type="predicted"/>
<dbReference type="PANTHER" id="PTHR17206">
    <property type="entry name" value="PROLACTIN-RELEASING PEPTIDE"/>
    <property type="match status" value="1"/>
</dbReference>
<reference evidence="2 3" key="1">
    <citation type="journal article" date="2020" name="Nature">
        <title>Six reference-quality genomes reveal evolution of bat adaptations.</title>
        <authorList>
            <person name="Jebb D."/>
            <person name="Huang Z."/>
            <person name="Pippel M."/>
            <person name="Hughes G.M."/>
            <person name="Lavrichenko K."/>
            <person name="Devanna P."/>
            <person name="Winkler S."/>
            <person name="Jermiin L.S."/>
            <person name="Skirmuntt E.C."/>
            <person name="Katzourakis A."/>
            <person name="Burkitt-Gray L."/>
            <person name="Ray D.A."/>
            <person name="Sullivan K.A.M."/>
            <person name="Roscito J.G."/>
            <person name="Kirilenko B.M."/>
            <person name="Davalos L.M."/>
            <person name="Corthals A.P."/>
            <person name="Power M.L."/>
            <person name="Jones G."/>
            <person name="Ransome R.D."/>
            <person name="Dechmann D.K.N."/>
            <person name="Locatelli A.G."/>
            <person name="Puechmaille S.J."/>
            <person name="Fedrigo O."/>
            <person name="Jarvis E.D."/>
            <person name="Hiller M."/>
            <person name="Vernes S.C."/>
            <person name="Myers E.W."/>
            <person name="Teeling E.C."/>
        </authorList>
    </citation>
    <scope>NUCLEOTIDE SEQUENCE [LARGE SCALE GENOMIC DNA]</scope>
    <source>
        <strain evidence="2">MPipKuh1</strain>
        <tissue evidence="2">Flight muscle</tissue>
    </source>
</reference>
<accession>A0A7J7XWS5</accession>
<dbReference type="GO" id="GO:0007186">
    <property type="term" value="P:G protein-coupled receptor signaling pathway"/>
    <property type="evidence" value="ECO:0007669"/>
    <property type="project" value="TreeGrafter"/>
</dbReference>
<keyword evidence="3" id="KW-1185">Reference proteome</keyword>
<sequence>MGNSGPALPGGIPPGAGPRRGARRLKVLQAWFLCLLLLGLALRGATCPIHQHSMETRTPDIDPAWYAGRRIRPVGRFGRRRVALRSAPELSLWHQRLASPWKEALSPPRMGDNPAQEE</sequence>